<evidence type="ECO:0000313" key="2">
    <source>
        <dbReference type="Proteomes" id="UP001596066"/>
    </source>
</evidence>
<dbReference type="EMBL" id="JBHSOC010000027">
    <property type="protein sequence ID" value="MFC5643106.1"/>
    <property type="molecule type" value="Genomic_DNA"/>
</dbReference>
<protein>
    <recommendedName>
        <fullName evidence="3">ATP-binding protein</fullName>
    </recommendedName>
</protein>
<dbReference type="Proteomes" id="UP001596066">
    <property type="component" value="Unassembled WGS sequence"/>
</dbReference>
<keyword evidence="2" id="KW-1185">Reference proteome</keyword>
<organism evidence="1 2">
    <name type="scientific">Kitasatospora cinereorecta</name>
    <dbReference type="NCBI Taxonomy" id="285560"/>
    <lineage>
        <taxon>Bacteria</taxon>
        <taxon>Bacillati</taxon>
        <taxon>Actinomycetota</taxon>
        <taxon>Actinomycetes</taxon>
        <taxon>Kitasatosporales</taxon>
        <taxon>Streptomycetaceae</taxon>
        <taxon>Kitasatospora</taxon>
    </lineage>
</organism>
<name>A0ABW0VF13_9ACTN</name>
<evidence type="ECO:0000313" key="1">
    <source>
        <dbReference type="EMBL" id="MFC5643106.1"/>
    </source>
</evidence>
<gene>
    <name evidence="1" type="ORF">ACFPZF_17290</name>
</gene>
<evidence type="ECO:0008006" key="3">
    <source>
        <dbReference type="Google" id="ProtNLM"/>
    </source>
</evidence>
<proteinExistence type="predicted"/>
<sequence>MPLNVPLLLVPGEPDRHYTVHLHRVRWSVGSVSRTLTADHLAELGANAQRGLRMVSECIAAELTDADVEVTENPDGSAEAVARVLCTEDVCAAVAERYHRDAEEDAEAEAARKWAAAQLQDQTVELLKLRDELEKTIPGKTATGMLAALLAVQQERTGGQGDRVVLWLDEAADLFRESGLFPDQTPEAVRAEIERLIRTGRKPYPVEADGEAFVGETGRGKTRFEPHRLTDFDSAPDSVTWVGPARGSMTPTLTAEGREHLDLPNARYMAPEHLVRETETLARSVAAGETRTLGVRRLAELCTELARRHGAEPQPRPCPGGCTEDDDAAHDLVHRIGHRPRAVRAGEVRTARIILASERRVNTLPAELPADDQAFALVYREDTPGLALIEAIRAGDDEAARDAVTGALRWLTADGK</sequence>
<comment type="caution">
    <text evidence="1">The sequence shown here is derived from an EMBL/GenBank/DDBJ whole genome shotgun (WGS) entry which is preliminary data.</text>
</comment>
<dbReference type="RefSeq" id="WP_380198517.1">
    <property type="nucleotide sequence ID" value="NZ_JBHSOC010000027.1"/>
</dbReference>
<accession>A0ABW0VF13</accession>
<reference evidence="2" key="1">
    <citation type="journal article" date="2019" name="Int. J. Syst. Evol. Microbiol.">
        <title>The Global Catalogue of Microorganisms (GCM) 10K type strain sequencing project: providing services to taxonomists for standard genome sequencing and annotation.</title>
        <authorList>
            <consortium name="The Broad Institute Genomics Platform"/>
            <consortium name="The Broad Institute Genome Sequencing Center for Infectious Disease"/>
            <person name="Wu L."/>
            <person name="Ma J."/>
        </authorList>
    </citation>
    <scope>NUCLEOTIDE SEQUENCE [LARGE SCALE GENOMIC DNA]</scope>
    <source>
        <strain evidence="2">CGMCC 4.1622</strain>
    </source>
</reference>